<protein>
    <recommendedName>
        <fullName evidence="4">DUF969 domain-containing protein</fullName>
    </recommendedName>
</protein>
<sequence>MANKIKEQSMGEYLVFIGILIIVVGFALKLDVLGIVLLAGLVTGLAGGLGLAGTLKIMGEGFVNNRLMSLFLISFPVIAIMERYGLKEKARDFISKFKMASAASVLWIYLFIRWIAAAFSLRLGGHVQFIRPLILPMAEGAARKKVDLTEVRLDELKGLAAAVENYGNFYGQNIFPLASGVLLMQTTLKDAGFPLDTAEIAKWSIFAGVSMLIIALIQCAVFEMKLRKDMKNA</sequence>
<keyword evidence="1" id="KW-1133">Transmembrane helix</keyword>
<dbReference type="AlphaFoldDB" id="B0S413"/>
<organism evidence="2 3">
    <name type="scientific">Finegoldia magna (strain ATCC 29328 / DSM 20472 / WAL 2508)</name>
    <name type="common">Peptostreptococcus magnus</name>
    <dbReference type="NCBI Taxonomy" id="334413"/>
    <lineage>
        <taxon>Bacteria</taxon>
        <taxon>Bacillati</taxon>
        <taxon>Bacillota</taxon>
        <taxon>Tissierellia</taxon>
        <taxon>Tissierellales</taxon>
        <taxon>Peptoniphilaceae</taxon>
        <taxon>Finegoldia</taxon>
    </lineage>
</organism>
<accession>B0S413</accession>
<dbReference type="Pfam" id="PF06149">
    <property type="entry name" value="DUF969"/>
    <property type="match status" value="1"/>
</dbReference>
<dbReference type="KEGG" id="fma:FMG_0352"/>
<feature type="transmembrane region" description="Helical" evidence="1">
    <location>
        <begin position="106"/>
        <end position="124"/>
    </location>
</feature>
<evidence type="ECO:0000313" key="3">
    <source>
        <dbReference type="Proteomes" id="UP000001319"/>
    </source>
</evidence>
<dbReference type="EMBL" id="AP008971">
    <property type="protein sequence ID" value="BAG07770.1"/>
    <property type="molecule type" value="Genomic_DNA"/>
</dbReference>
<dbReference type="HOGENOM" id="CLU_099769_0_0_9"/>
<evidence type="ECO:0008006" key="4">
    <source>
        <dbReference type="Google" id="ProtNLM"/>
    </source>
</evidence>
<name>B0S413_FINM2</name>
<feature type="transmembrane region" description="Helical" evidence="1">
    <location>
        <begin position="67"/>
        <end position="86"/>
    </location>
</feature>
<proteinExistence type="predicted"/>
<dbReference type="Proteomes" id="UP000001319">
    <property type="component" value="Chromosome"/>
</dbReference>
<evidence type="ECO:0000256" key="1">
    <source>
        <dbReference type="SAM" id="Phobius"/>
    </source>
</evidence>
<feature type="transmembrane region" description="Helical" evidence="1">
    <location>
        <begin position="34"/>
        <end position="55"/>
    </location>
</feature>
<keyword evidence="1" id="KW-0812">Transmembrane</keyword>
<feature type="transmembrane region" description="Helical" evidence="1">
    <location>
        <begin position="200"/>
        <end position="222"/>
    </location>
</feature>
<dbReference type="InterPro" id="IPR010374">
    <property type="entry name" value="DUF969"/>
</dbReference>
<reference evidence="2 3" key="1">
    <citation type="journal article" date="2008" name="DNA Res.">
        <title>Complete genome sequence of Finegoldia magna, an anaerobic opportunistic pathogen.</title>
        <authorList>
            <person name="Goto T."/>
            <person name="Yamashita A."/>
            <person name="Hirakawa H."/>
            <person name="Matsutani M."/>
            <person name="Todo K."/>
            <person name="Ohshima K."/>
            <person name="Toh H."/>
            <person name="Miyamoto K."/>
            <person name="Kuhara S."/>
            <person name="Hattori M."/>
            <person name="Shimizu T."/>
            <person name="Akimoto S."/>
        </authorList>
    </citation>
    <scope>NUCLEOTIDE SEQUENCE [LARGE SCALE GENOMIC DNA]</scope>
    <source>
        <strain evidence="3">ATCC 29328 / DSM 20472 / WAL 2508</strain>
    </source>
</reference>
<gene>
    <name evidence="2" type="ordered locus">FMG_0352</name>
</gene>
<keyword evidence="3" id="KW-1185">Reference proteome</keyword>
<feature type="transmembrane region" description="Helical" evidence="1">
    <location>
        <begin position="169"/>
        <end position="188"/>
    </location>
</feature>
<dbReference type="eggNOG" id="COG3819">
    <property type="taxonomic scope" value="Bacteria"/>
</dbReference>
<evidence type="ECO:0000313" key="2">
    <source>
        <dbReference type="EMBL" id="BAG07770.1"/>
    </source>
</evidence>
<feature type="transmembrane region" description="Helical" evidence="1">
    <location>
        <begin position="12"/>
        <end position="28"/>
    </location>
</feature>
<keyword evidence="1" id="KW-0472">Membrane</keyword>
<dbReference type="STRING" id="334413.FMG_0352"/>